<comment type="caution">
    <text evidence="1">The sequence shown here is derived from an EMBL/GenBank/DDBJ whole genome shotgun (WGS) entry which is preliminary data.</text>
</comment>
<dbReference type="OrthoDB" id="286286at2759"/>
<accession>A0A8S1RUL3</accession>
<dbReference type="EMBL" id="CAJJDN010000363">
    <property type="protein sequence ID" value="CAD8131043.1"/>
    <property type="molecule type" value="Genomic_DNA"/>
</dbReference>
<keyword evidence="2" id="KW-1185">Reference proteome</keyword>
<sequence length="128" mass="14934">MQEVKSLNQQKENYSLSDFNFRNKRMPTIQELLTSSLNPLDTELNGKIKKSKQLTIADALSSRIKLLKGFWSLIVQCLQQPFNTESQKQITNHIEIIIKRQDIVIQARTMRKDMSNYQSTTILKHLNL</sequence>
<proteinExistence type="predicted"/>
<evidence type="ECO:0000313" key="2">
    <source>
        <dbReference type="Proteomes" id="UP000692954"/>
    </source>
</evidence>
<name>A0A8S1RUL3_9CILI</name>
<dbReference type="AlphaFoldDB" id="A0A8S1RUL3"/>
<reference evidence="1" key="1">
    <citation type="submission" date="2021-01" db="EMBL/GenBank/DDBJ databases">
        <authorList>
            <consortium name="Genoscope - CEA"/>
            <person name="William W."/>
        </authorList>
    </citation>
    <scope>NUCLEOTIDE SEQUENCE</scope>
</reference>
<evidence type="ECO:0000313" key="1">
    <source>
        <dbReference type="EMBL" id="CAD8131043.1"/>
    </source>
</evidence>
<gene>
    <name evidence="1" type="ORF">PSON_ATCC_30995.1.T3630008</name>
</gene>
<organism evidence="1 2">
    <name type="scientific">Paramecium sonneborni</name>
    <dbReference type="NCBI Taxonomy" id="65129"/>
    <lineage>
        <taxon>Eukaryota</taxon>
        <taxon>Sar</taxon>
        <taxon>Alveolata</taxon>
        <taxon>Ciliophora</taxon>
        <taxon>Intramacronucleata</taxon>
        <taxon>Oligohymenophorea</taxon>
        <taxon>Peniculida</taxon>
        <taxon>Parameciidae</taxon>
        <taxon>Paramecium</taxon>
    </lineage>
</organism>
<protein>
    <submittedName>
        <fullName evidence="1">Uncharacterized protein</fullName>
    </submittedName>
</protein>
<dbReference type="Proteomes" id="UP000692954">
    <property type="component" value="Unassembled WGS sequence"/>
</dbReference>